<feature type="domain" description="SnoaL-like" evidence="1">
    <location>
        <begin position="184"/>
        <end position="295"/>
    </location>
</feature>
<reference evidence="2 3" key="1">
    <citation type="submission" date="2019-01" db="EMBL/GenBank/DDBJ databases">
        <title>Muriicola soli sp. nov., isolated from soil.</title>
        <authorList>
            <person name="Kang H.J."/>
            <person name="Kim S.B."/>
        </authorList>
    </citation>
    <scope>NUCLEOTIDE SEQUENCE [LARGE SCALE GENOMIC DNA]</scope>
    <source>
        <strain evidence="2 3">MMS17-SY002</strain>
    </source>
</reference>
<keyword evidence="3" id="KW-1185">Reference proteome</keyword>
<dbReference type="InterPro" id="IPR032710">
    <property type="entry name" value="NTF2-like_dom_sf"/>
</dbReference>
<proteinExistence type="predicted"/>
<gene>
    <name evidence="2" type="ORF">EQY75_12810</name>
</gene>
<dbReference type="OrthoDB" id="793359at2"/>
<dbReference type="AlphaFoldDB" id="A0A411ECU0"/>
<dbReference type="InterPro" id="IPR037401">
    <property type="entry name" value="SnoaL-like"/>
</dbReference>
<dbReference type="RefSeq" id="WP_129606460.1">
    <property type="nucleotide sequence ID" value="NZ_CP035544.1"/>
</dbReference>
<dbReference type="KEGG" id="mur:EQY75_12810"/>
<dbReference type="Proteomes" id="UP000290889">
    <property type="component" value="Chromosome"/>
</dbReference>
<dbReference type="Pfam" id="PF12680">
    <property type="entry name" value="SnoaL_2"/>
    <property type="match status" value="1"/>
</dbReference>
<accession>A0A411ECU0</accession>
<sequence length="306" mass="34989">MKKVMLLALALGLMTAYGQKEKNGTIYKEHEAITKVNAMQAAWVAGDSAKVASYLHDDFKSYNGSGTNKDAKGGSKANFAGGAKWWNKNVAYLSLSPSGGAYPDALEYKDGQMWVQTWDQLKGVHNETGVKIDVPVHRMYRFKDGLIDMAISYHNEAVYREIGESFEDRKNGTVYNHHDNINSVRRMMHAFEHGDMEKGYSFFSEKARFTNLETPRGESLTMEESKANLKEMMSKFDITSIDVVGYPDYVEYDLRDGRTVYSWWDIRLTRKSDDKKIVMPVMYSHDFNKDGEITRSMAYMSSKWLD</sequence>
<dbReference type="Gene3D" id="3.10.450.50">
    <property type="match status" value="2"/>
</dbReference>
<evidence type="ECO:0000313" key="3">
    <source>
        <dbReference type="Proteomes" id="UP000290889"/>
    </source>
</evidence>
<evidence type="ECO:0000259" key="1">
    <source>
        <dbReference type="Pfam" id="PF12680"/>
    </source>
</evidence>
<name>A0A411ECU0_9FLAO</name>
<evidence type="ECO:0000313" key="2">
    <source>
        <dbReference type="EMBL" id="QBA65333.1"/>
    </source>
</evidence>
<dbReference type="EMBL" id="CP035544">
    <property type="protein sequence ID" value="QBA65333.1"/>
    <property type="molecule type" value="Genomic_DNA"/>
</dbReference>
<organism evidence="2 3">
    <name type="scientific">Muriicola soli</name>
    <dbReference type="NCBI Taxonomy" id="2507538"/>
    <lineage>
        <taxon>Bacteria</taxon>
        <taxon>Pseudomonadati</taxon>
        <taxon>Bacteroidota</taxon>
        <taxon>Flavobacteriia</taxon>
        <taxon>Flavobacteriales</taxon>
        <taxon>Flavobacteriaceae</taxon>
        <taxon>Muriicola</taxon>
    </lineage>
</organism>
<dbReference type="SUPFAM" id="SSF54427">
    <property type="entry name" value="NTF2-like"/>
    <property type="match status" value="2"/>
</dbReference>
<protein>
    <submittedName>
        <fullName evidence="2">Nuclear transport factor 2 family protein</fullName>
    </submittedName>
</protein>